<dbReference type="GeneID" id="104711575"/>
<evidence type="ECO:0000313" key="2">
    <source>
        <dbReference type="Proteomes" id="UP000694864"/>
    </source>
</evidence>
<dbReference type="GO" id="GO:0016301">
    <property type="term" value="F:kinase activity"/>
    <property type="evidence" value="ECO:0007669"/>
    <property type="project" value="UniProtKB-KW"/>
</dbReference>
<sequence length="88" mass="10339">MWLIAAYGDSIKDLTPRRATSYEKLDKIGQGTYNNVYKVVALKKVRVEMELKISLSYVMLQMIQDAYIFWISVDETVFLYSILLYLLF</sequence>
<protein>
    <submittedName>
        <fullName evidence="3">Probable serine/threonine-protein kinase At1g54610</fullName>
    </submittedName>
</protein>
<keyword evidence="3" id="KW-0808">Transferase</keyword>
<dbReference type="Proteomes" id="UP000694864">
    <property type="component" value="Chromosome 9"/>
</dbReference>
<proteinExistence type="predicted"/>
<keyword evidence="3" id="KW-0418">Kinase</keyword>
<keyword evidence="1" id="KW-1133">Transmembrane helix</keyword>
<keyword evidence="2" id="KW-1185">Reference proteome</keyword>
<feature type="transmembrane region" description="Helical" evidence="1">
    <location>
        <begin position="67"/>
        <end position="87"/>
    </location>
</feature>
<evidence type="ECO:0000256" key="1">
    <source>
        <dbReference type="SAM" id="Phobius"/>
    </source>
</evidence>
<evidence type="ECO:0000313" key="3">
    <source>
        <dbReference type="RefSeq" id="XP_010426576.1"/>
    </source>
</evidence>
<accession>A0ABM0THP2</accession>
<gene>
    <name evidence="3" type="primary">LOC104711575</name>
</gene>
<reference evidence="3" key="2">
    <citation type="submission" date="2025-08" db="UniProtKB">
        <authorList>
            <consortium name="RefSeq"/>
        </authorList>
    </citation>
    <scope>IDENTIFICATION</scope>
    <source>
        <tissue evidence="3">Leaf</tissue>
    </source>
</reference>
<dbReference type="SUPFAM" id="SSF56112">
    <property type="entry name" value="Protein kinase-like (PK-like)"/>
    <property type="match status" value="1"/>
</dbReference>
<dbReference type="Gene3D" id="3.30.200.20">
    <property type="entry name" value="Phosphorylase Kinase, domain 1"/>
    <property type="match status" value="1"/>
</dbReference>
<name>A0ABM0THP2_CAMSA</name>
<dbReference type="RefSeq" id="XP_010426576.1">
    <property type="nucleotide sequence ID" value="XM_010428274.1"/>
</dbReference>
<dbReference type="InterPro" id="IPR011009">
    <property type="entry name" value="Kinase-like_dom_sf"/>
</dbReference>
<keyword evidence="1" id="KW-0472">Membrane</keyword>
<keyword evidence="1" id="KW-0812">Transmembrane</keyword>
<organism evidence="2 3">
    <name type="scientific">Camelina sativa</name>
    <name type="common">False flax</name>
    <name type="synonym">Myagrum sativum</name>
    <dbReference type="NCBI Taxonomy" id="90675"/>
    <lineage>
        <taxon>Eukaryota</taxon>
        <taxon>Viridiplantae</taxon>
        <taxon>Streptophyta</taxon>
        <taxon>Embryophyta</taxon>
        <taxon>Tracheophyta</taxon>
        <taxon>Spermatophyta</taxon>
        <taxon>Magnoliopsida</taxon>
        <taxon>eudicotyledons</taxon>
        <taxon>Gunneridae</taxon>
        <taxon>Pentapetalae</taxon>
        <taxon>rosids</taxon>
        <taxon>malvids</taxon>
        <taxon>Brassicales</taxon>
        <taxon>Brassicaceae</taxon>
        <taxon>Camelineae</taxon>
        <taxon>Camelina</taxon>
    </lineage>
</organism>
<reference evidence="2" key="1">
    <citation type="journal article" date="2014" name="Nat. Commun.">
        <title>The emerging biofuel crop Camelina sativa retains a highly undifferentiated hexaploid genome structure.</title>
        <authorList>
            <person name="Kagale S."/>
            <person name="Koh C."/>
            <person name="Nixon J."/>
            <person name="Bollina V."/>
            <person name="Clarke W.E."/>
            <person name="Tuteja R."/>
            <person name="Spillane C."/>
            <person name="Robinson S.J."/>
            <person name="Links M.G."/>
            <person name="Clarke C."/>
            <person name="Higgins E.E."/>
            <person name="Huebert T."/>
            <person name="Sharpe A.G."/>
            <person name="Parkin I.A."/>
        </authorList>
    </citation>
    <scope>NUCLEOTIDE SEQUENCE [LARGE SCALE GENOMIC DNA]</scope>
    <source>
        <strain evidence="2">cv. DH55</strain>
    </source>
</reference>